<evidence type="ECO:0000313" key="1">
    <source>
        <dbReference type="EMBL" id="KOX76782.1"/>
    </source>
</evidence>
<reference evidence="1 2" key="1">
    <citation type="submission" date="2015-07" db="EMBL/GenBank/DDBJ databases">
        <title>The genome of Melipona quadrifasciata.</title>
        <authorList>
            <person name="Pan H."/>
            <person name="Kapheim K."/>
        </authorList>
    </citation>
    <scope>NUCLEOTIDE SEQUENCE [LARGE SCALE GENOMIC DNA]</scope>
    <source>
        <strain evidence="1">0111107301</strain>
        <tissue evidence="1">Whole body</tissue>
    </source>
</reference>
<sequence length="58" mass="6761">KKVPMTTLDENVNRVPRVCTNERVEEGEFLLFLNAVSETSDSLLIFNFDRSKQSEYHL</sequence>
<proteinExistence type="predicted"/>
<accession>A0A0N1ITU2</accession>
<dbReference type="Proteomes" id="UP000053105">
    <property type="component" value="Unassembled WGS sequence"/>
</dbReference>
<organism evidence="1 2">
    <name type="scientific">Melipona quadrifasciata</name>
    <dbReference type="NCBI Taxonomy" id="166423"/>
    <lineage>
        <taxon>Eukaryota</taxon>
        <taxon>Metazoa</taxon>
        <taxon>Ecdysozoa</taxon>
        <taxon>Arthropoda</taxon>
        <taxon>Hexapoda</taxon>
        <taxon>Insecta</taxon>
        <taxon>Pterygota</taxon>
        <taxon>Neoptera</taxon>
        <taxon>Endopterygota</taxon>
        <taxon>Hymenoptera</taxon>
        <taxon>Apocrita</taxon>
        <taxon>Aculeata</taxon>
        <taxon>Apoidea</taxon>
        <taxon>Anthophila</taxon>
        <taxon>Apidae</taxon>
        <taxon>Melipona</taxon>
    </lineage>
</organism>
<name>A0A0N1ITU2_9HYME</name>
<feature type="non-terminal residue" evidence="1">
    <location>
        <position position="1"/>
    </location>
</feature>
<dbReference type="AlphaFoldDB" id="A0A0N1ITU2"/>
<protein>
    <submittedName>
        <fullName evidence="1">Uncharacterized protein</fullName>
    </submittedName>
</protein>
<dbReference type="EMBL" id="KQ435741">
    <property type="protein sequence ID" value="KOX76782.1"/>
    <property type="molecule type" value="Genomic_DNA"/>
</dbReference>
<gene>
    <name evidence="1" type="ORF">WN51_11206</name>
</gene>
<evidence type="ECO:0000313" key="2">
    <source>
        <dbReference type="Proteomes" id="UP000053105"/>
    </source>
</evidence>
<keyword evidence="2" id="KW-1185">Reference proteome</keyword>